<dbReference type="EMBL" id="PNBA02000006">
    <property type="protein sequence ID" value="KAG6419901.1"/>
    <property type="molecule type" value="Genomic_DNA"/>
</dbReference>
<dbReference type="Proteomes" id="UP000298416">
    <property type="component" value="Unassembled WGS sequence"/>
</dbReference>
<evidence type="ECO:0000256" key="1">
    <source>
        <dbReference type="ARBA" id="ARBA00022679"/>
    </source>
</evidence>
<dbReference type="SUPFAM" id="SSF53756">
    <property type="entry name" value="UDP-Glycosyltransferase/glycogen phosphorylase"/>
    <property type="match status" value="1"/>
</dbReference>
<dbReference type="AlphaFoldDB" id="A0A8X8XT67"/>
<dbReference type="Gene3D" id="3.40.50.2000">
    <property type="entry name" value="Glycogen Phosphorylase B"/>
    <property type="match status" value="1"/>
</dbReference>
<dbReference type="InterPro" id="IPR002213">
    <property type="entry name" value="UDP_glucos_trans"/>
</dbReference>
<evidence type="ECO:0008006" key="4">
    <source>
        <dbReference type="Google" id="ProtNLM"/>
    </source>
</evidence>
<dbReference type="PANTHER" id="PTHR48045">
    <property type="entry name" value="UDP-GLYCOSYLTRANSFERASE 72B1"/>
    <property type="match status" value="1"/>
</dbReference>
<sequence length="135" mass="14867">MFEPKHDACITQWLDSKKPASVIYVSFDSVASLGKPQMEELAHDLAATNRPFLWEVRASEVDKLPGDFDPGERGVVVAWGDQPAVLAHCAVGCFMSHCGWNSTLEAAARGVIAEMNSCREKSQILNRLEIDSAYK</sequence>
<gene>
    <name evidence="2" type="ORF">SASPL_116413</name>
</gene>
<dbReference type="CDD" id="cd03784">
    <property type="entry name" value="GT1_Gtf-like"/>
    <property type="match status" value="1"/>
</dbReference>
<comment type="caution">
    <text evidence="2">The sequence shown here is derived from an EMBL/GenBank/DDBJ whole genome shotgun (WGS) entry which is preliminary data.</text>
</comment>
<protein>
    <recommendedName>
        <fullName evidence="4">Anthocyanidin 3-O-glucoside 5-O-glucosyltransferase</fullName>
    </recommendedName>
</protein>
<dbReference type="PANTHER" id="PTHR48045:SF26">
    <property type="entry name" value="UDP-GLYCOSYLTRANSFERASE 74E2-LIKE"/>
    <property type="match status" value="1"/>
</dbReference>
<dbReference type="Pfam" id="PF00201">
    <property type="entry name" value="UDPGT"/>
    <property type="match status" value="1"/>
</dbReference>
<reference evidence="2" key="1">
    <citation type="submission" date="2018-01" db="EMBL/GenBank/DDBJ databases">
        <authorList>
            <person name="Mao J.F."/>
        </authorList>
    </citation>
    <scope>NUCLEOTIDE SEQUENCE</scope>
    <source>
        <strain evidence="2">Huo1</strain>
        <tissue evidence="2">Leaf</tissue>
    </source>
</reference>
<name>A0A8X8XT67_SALSN</name>
<accession>A0A8X8XT67</accession>
<reference evidence="2" key="2">
    <citation type="submission" date="2020-08" db="EMBL/GenBank/DDBJ databases">
        <title>Plant Genome Project.</title>
        <authorList>
            <person name="Zhang R.-G."/>
        </authorList>
    </citation>
    <scope>NUCLEOTIDE SEQUENCE</scope>
    <source>
        <strain evidence="2">Huo1</strain>
        <tissue evidence="2">Leaf</tissue>
    </source>
</reference>
<dbReference type="GO" id="GO:0008194">
    <property type="term" value="F:UDP-glycosyltransferase activity"/>
    <property type="evidence" value="ECO:0007669"/>
    <property type="project" value="InterPro"/>
</dbReference>
<evidence type="ECO:0000313" key="2">
    <source>
        <dbReference type="EMBL" id="KAG6419901.1"/>
    </source>
</evidence>
<proteinExistence type="predicted"/>
<evidence type="ECO:0000313" key="3">
    <source>
        <dbReference type="Proteomes" id="UP000298416"/>
    </source>
</evidence>
<organism evidence="2">
    <name type="scientific">Salvia splendens</name>
    <name type="common">Scarlet sage</name>
    <dbReference type="NCBI Taxonomy" id="180675"/>
    <lineage>
        <taxon>Eukaryota</taxon>
        <taxon>Viridiplantae</taxon>
        <taxon>Streptophyta</taxon>
        <taxon>Embryophyta</taxon>
        <taxon>Tracheophyta</taxon>
        <taxon>Spermatophyta</taxon>
        <taxon>Magnoliopsida</taxon>
        <taxon>eudicotyledons</taxon>
        <taxon>Gunneridae</taxon>
        <taxon>Pentapetalae</taxon>
        <taxon>asterids</taxon>
        <taxon>lamiids</taxon>
        <taxon>Lamiales</taxon>
        <taxon>Lamiaceae</taxon>
        <taxon>Nepetoideae</taxon>
        <taxon>Mentheae</taxon>
        <taxon>Salviinae</taxon>
        <taxon>Salvia</taxon>
        <taxon>Salvia subgen. Calosphace</taxon>
        <taxon>core Calosphace</taxon>
    </lineage>
</organism>
<keyword evidence="3" id="KW-1185">Reference proteome</keyword>
<keyword evidence="1" id="KW-0808">Transferase</keyword>